<feature type="region of interest" description="Disordered" evidence="1">
    <location>
        <begin position="50"/>
        <end position="70"/>
    </location>
</feature>
<comment type="caution">
    <text evidence="2">The sequence shown here is derived from an EMBL/GenBank/DDBJ whole genome shotgun (WGS) entry which is preliminary data.</text>
</comment>
<dbReference type="Proteomes" id="UP001221898">
    <property type="component" value="Unassembled WGS sequence"/>
</dbReference>
<evidence type="ECO:0000313" key="2">
    <source>
        <dbReference type="EMBL" id="KAJ8401494.1"/>
    </source>
</evidence>
<name>A0AAD7SFG9_9TELE</name>
<protein>
    <submittedName>
        <fullName evidence="2">Uncharacterized protein</fullName>
    </submittedName>
</protein>
<accession>A0AAD7SFG9</accession>
<keyword evidence="3" id="KW-1185">Reference proteome</keyword>
<evidence type="ECO:0000256" key="1">
    <source>
        <dbReference type="SAM" id="MobiDB-lite"/>
    </source>
</evidence>
<evidence type="ECO:0000313" key="3">
    <source>
        <dbReference type="Proteomes" id="UP001221898"/>
    </source>
</evidence>
<proteinExistence type="predicted"/>
<dbReference type="EMBL" id="JAINUG010000070">
    <property type="protein sequence ID" value="KAJ8401494.1"/>
    <property type="molecule type" value="Genomic_DNA"/>
</dbReference>
<organism evidence="2 3">
    <name type="scientific">Aldrovandia affinis</name>
    <dbReference type="NCBI Taxonomy" id="143900"/>
    <lineage>
        <taxon>Eukaryota</taxon>
        <taxon>Metazoa</taxon>
        <taxon>Chordata</taxon>
        <taxon>Craniata</taxon>
        <taxon>Vertebrata</taxon>
        <taxon>Euteleostomi</taxon>
        <taxon>Actinopterygii</taxon>
        <taxon>Neopterygii</taxon>
        <taxon>Teleostei</taxon>
        <taxon>Notacanthiformes</taxon>
        <taxon>Halosauridae</taxon>
        <taxon>Aldrovandia</taxon>
    </lineage>
</organism>
<gene>
    <name evidence="2" type="ORF">AAFF_G00384130</name>
</gene>
<dbReference type="AlphaFoldDB" id="A0AAD7SFG9"/>
<feature type="compositionally biased region" description="Polar residues" evidence="1">
    <location>
        <begin position="60"/>
        <end position="70"/>
    </location>
</feature>
<reference evidence="2" key="1">
    <citation type="journal article" date="2023" name="Science">
        <title>Genome structures resolve the early diversification of teleost fishes.</title>
        <authorList>
            <person name="Parey E."/>
            <person name="Louis A."/>
            <person name="Montfort J."/>
            <person name="Bouchez O."/>
            <person name="Roques C."/>
            <person name="Iampietro C."/>
            <person name="Lluch J."/>
            <person name="Castinel A."/>
            <person name="Donnadieu C."/>
            <person name="Desvignes T."/>
            <person name="Floi Bucao C."/>
            <person name="Jouanno E."/>
            <person name="Wen M."/>
            <person name="Mejri S."/>
            <person name="Dirks R."/>
            <person name="Jansen H."/>
            <person name="Henkel C."/>
            <person name="Chen W.J."/>
            <person name="Zahm M."/>
            <person name="Cabau C."/>
            <person name="Klopp C."/>
            <person name="Thompson A.W."/>
            <person name="Robinson-Rechavi M."/>
            <person name="Braasch I."/>
            <person name="Lecointre G."/>
            <person name="Bobe J."/>
            <person name="Postlethwait J.H."/>
            <person name="Berthelot C."/>
            <person name="Roest Crollius H."/>
            <person name="Guiguen Y."/>
        </authorList>
    </citation>
    <scope>NUCLEOTIDE SEQUENCE</scope>
    <source>
        <strain evidence="2">NC1722</strain>
    </source>
</reference>
<sequence>MSASTSSVCRVAVPAGAASKTFHLRNRRKREVPGKIFARGNQVAYVYQEAEEKQRPRADSVTSLASQPPG</sequence>